<feature type="compositionally biased region" description="Polar residues" evidence="3">
    <location>
        <begin position="94"/>
        <end position="109"/>
    </location>
</feature>
<feature type="compositionally biased region" description="Basic residues" evidence="3">
    <location>
        <begin position="196"/>
        <end position="209"/>
    </location>
</feature>
<accession>A0A8J5QUB1</accession>
<reference evidence="5" key="1">
    <citation type="submission" date="2020-03" db="EMBL/GenBank/DDBJ databases">
        <authorList>
            <person name="Chebbi M.A."/>
            <person name="Drezen J.M."/>
        </authorList>
    </citation>
    <scope>NUCLEOTIDE SEQUENCE</scope>
    <source>
        <tissue evidence="5">Whole body</tissue>
    </source>
</reference>
<dbReference type="CDD" id="cd00174">
    <property type="entry name" value="SH3"/>
    <property type="match status" value="1"/>
</dbReference>
<name>A0A8J5QUB1_9HYME</name>
<keyword evidence="6" id="KW-1185">Reference proteome</keyword>
<feature type="compositionally biased region" description="Basic residues" evidence="3">
    <location>
        <begin position="112"/>
        <end position="129"/>
    </location>
</feature>
<protein>
    <recommendedName>
        <fullName evidence="4">SH3 domain-containing protein</fullName>
    </recommendedName>
</protein>
<feature type="compositionally biased region" description="Basic and acidic residues" evidence="3">
    <location>
        <begin position="7"/>
        <end position="17"/>
    </location>
</feature>
<dbReference type="Proteomes" id="UP000729913">
    <property type="component" value="Unassembled WGS sequence"/>
</dbReference>
<dbReference type="PROSITE" id="PS50002">
    <property type="entry name" value="SH3"/>
    <property type="match status" value="1"/>
</dbReference>
<reference evidence="5" key="2">
    <citation type="submission" date="2021-04" db="EMBL/GenBank/DDBJ databases">
        <title>Genome-wide patterns of bracovirus chromosomal integration into multiple host tissues during parasitism.</title>
        <authorList>
            <person name="Chebbi M.A.C."/>
        </authorList>
    </citation>
    <scope>NUCLEOTIDE SEQUENCE</scope>
    <source>
        <tissue evidence="5">Whole body</tissue>
    </source>
</reference>
<sequence>DLKRRQWNVDEDIRNEETEQVNLEEDNDSPKEDACTLQEVDLVANCPLLRVTPSRTPSPAPSCLSSSYKSMGQRPSTLLRPKISLTWVLRGQQHQHNDVNNTASIQESQIIRKSKDRSSRRSVKSIKSIKTKESTEIIDRDKHERCNPAKKLNKQPETPVSSKADQKQDSKDPSKEKVKRAVSEPFLALKESSTREKHHRHRRTKRNHNPRPPTRFGYEIADLDSFLTKASIERPANIPVVLSFPTTLYQTQGGGQDEIALPLGTVVNAVFKNQAWLYVQTPHGQEGYVGYAACLPLGILPQPTCGPCWEDSTDVFPRPIGNMTDTEKLRDTRSECGVRQRSSRVRRGHRDAVSACGERSVDRLYLRAAANARTKGSRQTLLVIRSDYEGRGSNSISVSKGDVVALLSDHVQGWFWVRSRDSREGFIPAVIAGHGFL</sequence>
<feature type="compositionally biased region" description="Basic and acidic residues" evidence="3">
    <location>
        <begin position="130"/>
        <end position="147"/>
    </location>
</feature>
<dbReference type="InterPro" id="IPR001452">
    <property type="entry name" value="SH3_domain"/>
</dbReference>
<feature type="domain" description="SH3" evidence="4">
    <location>
        <begin position="377"/>
        <end position="437"/>
    </location>
</feature>
<feature type="compositionally biased region" description="Basic and acidic residues" evidence="3">
    <location>
        <begin position="164"/>
        <end position="182"/>
    </location>
</feature>
<feature type="compositionally biased region" description="Acidic residues" evidence="3">
    <location>
        <begin position="18"/>
        <end position="27"/>
    </location>
</feature>
<evidence type="ECO:0000313" key="5">
    <source>
        <dbReference type="EMBL" id="KAG8042725.1"/>
    </source>
</evidence>
<organism evidence="5 6">
    <name type="scientific">Cotesia typhae</name>
    <dbReference type="NCBI Taxonomy" id="2053667"/>
    <lineage>
        <taxon>Eukaryota</taxon>
        <taxon>Metazoa</taxon>
        <taxon>Ecdysozoa</taxon>
        <taxon>Arthropoda</taxon>
        <taxon>Hexapoda</taxon>
        <taxon>Insecta</taxon>
        <taxon>Pterygota</taxon>
        <taxon>Neoptera</taxon>
        <taxon>Endopterygota</taxon>
        <taxon>Hymenoptera</taxon>
        <taxon>Apocrita</taxon>
        <taxon>Ichneumonoidea</taxon>
        <taxon>Braconidae</taxon>
        <taxon>Microgastrinae</taxon>
        <taxon>Cotesia</taxon>
    </lineage>
</organism>
<dbReference type="SMART" id="SM00326">
    <property type="entry name" value="SH3"/>
    <property type="match status" value="1"/>
</dbReference>
<evidence type="ECO:0000256" key="2">
    <source>
        <dbReference type="PROSITE-ProRule" id="PRU00192"/>
    </source>
</evidence>
<feature type="non-terminal residue" evidence="5">
    <location>
        <position position="437"/>
    </location>
</feature>
<keyword evidence="1 2" id="KW-0728">SH3 domain</keyword>
<feature type="region of interest" description="Disordered" evidence="3">
    <location>
        <begin position="1"/>
        <end position="33"/>
    </location>
</feature>
<dbReference type="AlphaFoldDB" id="A0A8J5QUB1"/>
<gene>
    <name evidence="5" type="ORF">G9C98_005365</name>
</gene>
<dbReference type="OrthoDB" id="6415921at2759"/>
<proteinExistence type="predicted"/>
<evidence type="ECO:0000256" key="1">
    <source>
        <dbReference type="ARBA" id="ARBA00022443"/>
    </source>
</evidence>
<evidence type="ECO:0000256" key="3">
    <source>
        <dbReference type="SAM" id="MobiDB-lite"/>
    </source>
</evidence>
<comment type="caution">
    <text evidence="5">The sequence shown here is derived from an EMBL/GenBank/DDBJ whole genome shotgun (WGS) entry which is preliminary data.</text>
</comment>
<feature type="region of interest" description="Disordered" evidence="3">
    <location>
        <begin position="53"/>
        <end position="76"/>
    </location>
</feature>
<dbReference type="Pfam" id="PF00018">
    <property type="entry name" value="SH3_1"/>
    <property type="match status" value="1"/>
</dbReference>
<evidence type="ECO:0000259" key="4">
    <source>
        <dbReference type="PROSITE" id="PS50002"/>
    </source>
</evidence>
<feature type="region of interest" description="Disordered" evidence="3">
    <location>
        <begin position="94"/>
        <end position="216"/>
    </location>
</feature>
<evidence type="ECO:0000313" key="6">
    <source>
        <dbReference type="Proteomes" id="UP000729913"/>
    </source>
</evidence>
<dbReference type="EMBL" id="JAAOIC020000001">
    <property type="protein sequence ID" value="KAG8042725.1"/>
    <property type="molecule type" value="Genomic_DNA"/>
</dbReference>